<feature type="signal peptide" evidence="2">
    <location>
        <begin position="1"/>
        <end position="19"/>
    </location>
</feature>
<dbReference type="Proteomes" id="UP000076871">
    <property type="component" value="Unassembled WGS sequence"/>
</dbReference>
<evidence type="ECO:0000256" key="1">
    <source>
        <dbReference type="SAM" id="MobiDB-lite"/>
    </source>
</evidence>
<evidence type="ECO:0000256" key="2">
    <source>
        <dbReference type="SAM" id="SignalP"/>
    </source>
</evidence>
<feature type="region of interest" description="Disordered" evidence="1">
    <location>
        <begin position="43"/>
        <end position="77"/>
    </location>
</feature>
<dbReference type="AlphaFoldDB" id="A0A165BM26"/>
<feature type="compositionally biased region" description="Basic and acidic residues" evidence="1">
    <location>
        <begin position="67"/>
        <end position="77"/>
    </location>
</feature>
<protein>
    <submittedName>
        <fullName evidence="3">Uncharacterized protein</fullName>
    </submittedName>
</protein>
<keyword evidence="2" id="KW-0732">Signal</keyword>
<dbReference type="EMBL" id="KV427667">
    <property type="protein sequence ID" value="KZT01294.1"/>
    <property type="molecule type" value="Genomic_DNA"/>
</dbReference>
<proteinExistence type="predicted"/>
<accession>A0A165BM26</accession>
<dbReference type="RefSeq" id="XP_040759034.1">
    <property type="nucleotide sequence ID" value="XM_040914736.1"/>
</dbReference>
<feature type="chain" id="PRO_5007855676" evidence="2">
    <location>
        <begin position="20"/>
        <end position="77"/>
    </location>
</feature>
<gene>
    <name evidence="3" type="ORF">LAESUDRAFT_815989</name>
</gene>
<evidence type="ECO:0000313" key="4">
    <source>
        <dbReference type="Proteomes" id="UP000076871"/>
    </source>
</evidence>
<organism evidence="3 4">
    <name type="scientific">Laetiporus sulphureus 93-53</name>
    <dbReference type="NCBI Taxonomy" id="1314785"/>
    <lineage>
        <taxon>Eukaryota</taxon>
        <taxon>Fungi</taxon>
        <taxon>Dikarya</taxon>
        <taxon>Basidiomycota</taxon>
        <taxon>Agaricomycotina</taxon>
        <taxon>Agaricomycetes</taxon>
        <taxon>Polyporales</taxon>
        <taxon>Laetiporus</taxon>
    </lineage>
</organism>
<dbReference type="InParanoid" id="A0A165BM26"/>
<reference evidence="3 4" key="1">
    <citation type="journal article" date="2016" name="Mol. Biol. Evol.">
        <title>Comparative Genomics of Early-Diverging Mushroom-Forming Fungi Provides Insights into the Origins of Lignocellulose Decay Capabilities.</title>
        <authorList>
            <person name="Nagy L.G."/>
            <person name="Riley R."/>
            <person name="Tritt A."/>
            <person name="Adam C."/>
            <person name="Daum C."/>
            <person name="Floudas D."/>
            <person name="Sun H."/>
            <person name="Yadav J.S."/>
            <person name="Pangilinan J."/>
            <person name="Larsson K.H."/>
            <person name="Matsuura K."/>
            <person name="Barry K."/>
            <person name="Labutti K."/>
            <person name="Kuo R."/>
            <person name="Ohm R.A."/>
            <person name="Bhattacharya S.S."/>
            <person name="Shirouzu T."/>
            <person name="Yoshinaga Y."/>
            <person name="Martin F.M."/>
            <person name="Grigoriev I.V."/>
            <person name="Hibbett D.S."/>
        </authorList>
    </citation>
    <scope>NUCLEOTIDE SEQUENCE [LARGE SCALE GENOMIC DNA]</scope>
    <source>
        <strain evidence="3 4">93-53</strain>
    </source>
</reference>
<dbReference type="GeneID" id="63831763"/>
<name>A0A165BM26_9APHY</name>
<sequence>MHYTTMILALSSIGSLCAAAPIFDEQTRNMPLPLRIAGIHQSAEPGSLPWNSPKSLDCPEEADDEQEGKGEIETDWR</sequence>
<evidence type="ECO:0000313" key="3">
    <source>
        <dbReference type="EMBL" id="KZT01294.1"/>
    </source>
</evidence>
<keyword evidence="4" id="KW-1185">Reference proteome</keyword>